<keyword evidence="3" id="KW-1185">Reference proteome</keyword>
<protein>
    <submittedName>
        <fullName evidence="2">Uncharacterized protein</fullName>
    </submittedName>
</protein>
<dbReference type="Proteomes" id="UP000199110">
    <property type="component" value="Unassembled WGS sequence"/>
</dbReference>
<dbReference type="OrthoDB" id="7659400at2"/>
<keyword evidence="1" id="KW-0472">Membrane</keyword>
<proteinExistence type="predicted"/>
<dbReference type="RefSeq" id="WP_092779230.1">
    <property type="nucleotide sequence ID" value="NZ_FORA01000002.1"/>
</dbReference>
<dbReference type="EMBL" id="FORA01000002">
    <property type="protein sequence ID" value="SFI90172.1"/>
    <property type="molecule type" value="Genomic_DNA"/>
</dbReference>
<accession>A0A1I3LZM5</accession>
<evidence type="ECO:0000313" key="3">
    <source>
        <dbReference type="Proteomes" id="UP000199110"/>
    </source>
</evidence>
<evidence type="ECO:0000313" key="2">
    <source>
        <dbReference type="EMBL" id="SFI90172.1"/>
    </source>
</evidence>
<organism evidence="2 3">
    <name type="scientific">Jannaschia pohangensis</name>
    <dbReference type="NCBI Taxonomy" id="390807"/>
    <lineage>
        <taxon>Bacteria</taxon>
        <taxon>Pseudomonadati</taxon>
        <taxon>Pseudomonadota</taxon>
        <taxon>Alphaproteobacteria</taxon>
        <taxon>Rhodobacterales</taxon>
        <taxon>Roseobacteraceae</taxon>
        <taxon>Jannaschia</taxon>
    </lineage>
</organism>
<reference evidence="2 3" key="1">
    <citation type="submission" date="2016-10" db="EMBL/GenBank/DDBJ databases">
        <authorList>
            <person name="de Groot N.N."/>
        </authorList>
    </citation>
    <scope>NUCLEOTIDE SEQUENCE [LARGE SCALE GENOMIC DNA]</scope>
    <source>
        <strain evidence="2 3">DSM 19073</strain>
    </source>
</reference>
<sequence>MHNDLLTRITALEDAMADRLYLPRQDLRGLLRAARGRLPRPVLRQARELVDVRARLASPATAKTLNVSRARATCDLLERALAQVPEGKYRRRFWSARVGGVALNLLLVIGLVTAFLWWQGGK</sequence>
<name>A0A1I3LZM5_9RHOB</name>
<feature type="transmembrane region" description="Helical" evidence="1">
    <location>
        <begin position="98"/>
        <end position="118"/>
    </location>
</feature>
<keyword evidence="1" id="KW-0812">Transmembrane</keyword>
<gene>
    <name evidence="2" type="ORF">SAMN04488095_1685</name>
</gene>
<evidence type="ECO:0000256" key="1">
    <source>
        <dbReference type="SAM" id="Phobius"/>
    </source>
</evidence>
<dbReference type="AlphaFoldDB" id="A0A1I3LZM5"/>
<keyword evidence="1" id="KW-1133">Transmembrane helix</keyword>